<reference evidence="1" key="1">
    <citation type="journal article" date="2014" name="Int. J. Syst. Evol. Microbiol.">
        <title>Complete genome sequence of Corynebacterium casei LMG S-19264T (=DSM 44701T), isolated from a smear-ripened cheese.</title>
        <authorList>
            <consortium name="US DOE Joint Genome Institute (JGI-PGF)"/>
            <person name="Walter F."/>
            <person name="Albersmeier A."/>
            <person name="Kalinowski J."/>
            <person name="Ruckert C."/>
        </authorList>
    </citation>
    <scope>NUCLEOTIDE SEQUENCE</scope>
    <source>
        <strain evidence="1">CGMCC 1.15478</strain>
    </source>
</reference>
<keyword evidence="2" id="KW-1185">Reference proteome</keyword>
<name>A0A916UG73_9ACTN</name>
<comment type="caution">
    <text evidence="1">The sequence shown here is derived from an EMBL/GenBank/DDBJ whole genome shotgun (WGS) entry which is preliminary data.</text>
</comment>
<reference evidence="1" key="2">
    <citation type="submission" date="2020-09" db="EMBL/GenBank/DDBJ databases">
        <authorList>
            <person name="Sun Q."/>
            <person name="Zhou Y."/>
        </authorList>
    </citation>
    <scope>NUCLEOTIDE SEQUENCE</scope>
    <source>
        <strain evidence="1">CGMCC 1.15478</strain>
    </source>
</reference>
<evidence type="ECO:0000313" key="2">
    <source>
        <dbReference type="Proteomes" id="UP000641514"/>
    </source>
</evidence>
<accession>A0A916UG73</accession>
<proteinExistence type="predicted"/>
<gene>
    <name evidence="1" type="ORF">GCM10011410_26810</name>
</gene>
<organism evidence="1 2">
    <name type="scientific">Hoyosella rhizosphaerae</name>
    <dbReference type="NCBI Taxonomy" id="1755582"/>
    <lineage>
        <taxon>Bacteria</taxon>
        <taxon>Bacillati</taxon>
        <taxon>Actinomycetota</taxon>
        <taxon>Actinomycetes</taxon>
        <taxon>Mycobacteriales</taxon>
        <taxon>Hoyosellaceae</taxon>
        <taxon>Hoyosella</taxon>
    </lineage>
</organism>
<sequence>MAPFDIAWRWEIPLLDREIVCSNSTRSGVASAANAEANSAEAGVDLAFCSGEKPVLTALLYVDWRVVGAASDPYH</sequence>
<dbReference type="AlphaFoldDB" id="A0A916UG73"/>
<evidence type="ECO:0000313" key="1">
    <source>
        <dbReference type="EMBL" id="GGC72402.1"/>
    </source>
</evidence>
<dbReference type="Proteomes" id="UP000641514">
    <property type="component" value="Unassembled WGS sequence"/>
</dbReference>
<protein>
    <submittedName>
        <fullName evidence="1">Uncharacterized protein</fullName>
    </submittedName>
</protein>
<dbReference type="EMBL" id="BMJH01000003">
    <property type="protein sequence ID" value="GGC72402.1"/>
    <property type="molecule type" value="Genomic_DNA"/>
</dbReference>